<feature type="domain" description="Bacterial type II secretion system protein E" evidence="4">
    <location>
        <begin position="225"/>
        <end position="239"/>
    </location>
</feature>
<keyword evidence="3" id="KW-0067">ATP-binding</keyword>
<name>A0ABX5XNE9_9BACT</name>
<evidence type="ECO:0000256" key="3">
    <source>
        <dbReference type="ARBA" id="ARBA00022840"/>
    </source>
</evidence>
<dbReference type="CDD" id="cd01129">
    <property type="entry name" value="PulE-GspE-like"/>
    <property type="match status" value="1"/>
</dbReference>
<dbReference type="EMBL" id="CP036432">
    <property type="protein sequence ID" value="QDV83523.1"/>
    <property type="molecule type" value="Genomic_DNA"/>
</dbReference>
<dbReference type="PANTHER" id="PTHR30258:SF3">
    <property type="entry name" value="SLL1921 PROTEIN"/>
    <property type="match status" value="1"/>
</dbReference>
<evidence type="ECO:0000256" key="1">
    <source>
        <dbReference type="ARBA" id="ARBA00006611"/>
    </source>
</evidence>
<dbReference type="Proteomes" id="UP000318081">
    <property type="component" value="Chromosome"/>
</dbReference>
<dbReference type="Gene3D" id="3.40.50.300">
    <property type="entry name" value="P-loop containing nucleotide triphosphate hydrolases"/>
    <property type="match status" value="1"/>
</dbReference>
<evidence type="ECO:0000259" key="4">
    <source>
        <dbReference type="PROSITE" id="PS00662"/>
    </source>
</evidence>
<evidence type="ECO:0000313" key="6">
    <source>
        <dbReference type="Proteomes" id="UP000318081"/>
    </source>
</evidence>
<reference evidence="5 6" key="1">
    <citation type="submission" date="2019-02" db="EMBL/GenBank/DDBJ databases">
        <title>Deep-cultivation of Planctomycetes and their phenomic and genomic characterization uncovers novel biology.</title>
        <authorList>
            <person name="Wiegand S."/>
            <person name="Jogler M."/>
            <person name="Boedeker C."/>
            <person name="Pinto D."/>
            <person name="Vollmers J."/>
            <person name="Rivas-Marin E."/>
            <person name="Kohn T."/>
            <person name="Peeters S.H."/>
            <person name="Heuer A."/>
            <person name="Rast P."/>
            <person name="Oberbeckmann S."/>
            <person name="Bunk B."/>
            <person name="Jeske O."/>
            <person name="Meyerdierks A."/>
            <person name="Storesund J.E."/>
            <person name="Kallscheuer N."/>
            <person name="Luecker S."/>
            <person name="Lage O.M."/>
            <person name="Pohl T."/>
            <person name="Merkel B.J."/>
            <person name="Hornburger P."/>
            <person name="Mueller R.-W."/>
            <person name="Bruemmer F."/>
            <person name="Labrenz M."/>
            <person name="Spormann A.M."/>
            <person name="Op den Camp H."/>
            <person name="Overmann J."/>
            <person name="Amann R."/>
            <person name="Jetten M.S.M."/>
            <person name="Mascher T."/>
            <person name="Medema M.H."/>
            <person name="Devos D.P."/>
            <person name="Kaster A.-K."/>
            <person name="Ovreas L."/>
            <person name="Rohde M."/>
            <person name="Galperin M.Y."/>
            <person name="Jogler C."/>
        </authorList>
    </citation>
    <scope>NUCLEOTIDE SEQUENCE [LARGE SCALE GENOMIC DNA]</scope>
    <source>
        <strain evidence="5 6">TBK1r</strain>
    </source>
</reference>
<dbReference type="RefSeq" id="WP_419581258.1">
    <property type="nucleotide sequence ID" value="NZ_CP036432.1"/>
</dbReference>
<gene>
    <name evidence="5" type="primary">gspE_1</name>
    <name evidence="5" type="ORF">TBK1r_24650</name>
</gene>
<accession>A0ABX5XNE9</accession>
<keyword evidence="2" id="KW-0547">Nucleotide-binding</keyword>
<dbReference type="Gene3D" id="3.30.450.90">
    <property type="match status" value="1"/>
</dbReference>
<evidence type="ECO:0000313" key="5">
    <source>
        <dbReference type="EMBL" id="QDV83523.1"/>
    </source>
</evidence>
<proteinExistence type="inferred from homology"/>
<dbReference type="InterPro" id="IPR001482">
    <property type="entry name" value="T2SS/T4SS_dom"/>
</dbReference>
<dbReference type="SUPFAM" id="SSF52540">
    <property type="entry name" value="P-loop containing nucleoside triphosphate hydrolases"/>
    <property type="match status" value="1"/>
</dbReference>
<organism evidence="5 6">
    <name type="scientific">Stieleria magnilauensis</name>
    <dbReference type="NCBI Taxonomy" id="2527963"/>
    <lineage>
        <taxon>Bacteria</taxon>
        <taxon>Pseudomonadati</taxon>
        <taxon>Planctomycetota</taxon>
        <taxon>Planctomycetia</taxon>
        <taxon>Pirellulales</taxon>
        <taxon>Pirellulaceae</taxon>
        <taxon>Stieleria</taxon>
    </lineage>
</organism>
<dbReference type="Pfam" id="PF00437">
    <property type="entry name" value="T2SSE"/>
    <property type="match status" value="1"/>
</dbReference>
<sequence>MNDDSAIDFENLEKLEGETELAPPELFAANLIEWSLERHASDLFVSDIDGAVLISVRRLGRIEPVRKLARTYGHRLQGHLRVLAGADAGESVRPVEGRGNITTPDGSKAHLRLSSIPTLYGQDVAIRLFDPVRGARPLDQLGMDSIDVESIEHLIGQRSGLILVTGPVASGKSSTLYAIMNELNDGSRKIHTIEDPVEHALSGVMQSQTNARLGLGFAELLTVVLRHSPDVIMIGEIRDRQTAETAIRAGASGQLVLATVHSTSTAEAVDMMLQYDSDHVFLASALSGVINQRLVRRLCPVCRKPAEGSHPTDVPERIRSRMQGAEASVFVPFGCHLCFEGGYDQLVALPEIMVVDTVIEEAIAKRASASDLEAITTDDGMLRLAEVAHSYVLRGLTSLDEINRAVTDPHLTSLQRRSEKAG</sequence>
<dbReference type="PROSITE" id="PS00662">
    <property type="entry name" value="T2SP_E"/>
    <property type="match status" value="1"/>
</dbReference>
<dbReference type="PANTHER" id="PTHR30258">
    <property type="entry name" value="TYPE II SECRETION SYSTEM PROTEIN GSPE-RELATED"/>
    <property type="match status" value="1"/>
</dbReference>
<evidence type="ECO:0000256" key="2">
    <source>
        <dbReference type="ARBA" id="ARBA00022741"/>
    </source>
</evidence>
<protein>
    <submittedName>
        <fullName evidence="5">Type II secretion system protein E</fullName>
    </submittedName>
</protein>
<dbReference type="InterPro" id="IPR027417">
    <property type="entry name" value="P-loop_NTPase"/>
</dbReference>
<keyword evidence="6" id="KW-1185">Reference proteome</keyword>
<comment type="similarity">
    <text evidence="1">Belongs to the GSP E family.</text>
</comment>